<keyword evidence="1" id="KW-1133">Transmembrane helix</keyword>
<feature type="transmembrane region" description="Helical" evidence="1">
    <location>
        <begin position="35"/>
        <end position="52"/>
    </location>
</feature>
<dbReference type="InterPro" id="IPR025018">
    <property type="entry name" value="DUF3953"/>
</dbReference>
<keyword evidence="1" id="KW-0812">Transmembrane</keyword>
<evidence type="ECO:0000313" key="3">
    <source>
        <dbReference type="Proteomes" id="UP001364890"/>
    </source>
</evidence>
<organism evidence="2 3">
    <name type="scientific">Psychrobacillus mangrovi</name>
    <dbReference type="NCBI Taxonomy" id="3117745"/>
    <lineage>
        <taxon>Bacteria</taxon>
        <taxon>Bacillati</taxon>
        <taxon>Bacillota</taxon>
        <taxon>Bacilli</taxon>
        <taxon>Bacillales</taxon>
        <taxon>Bacillaceae</taxon>
        <taxon>Psychrobacillus</taxon>
    </lineage>
</organism>
<proteinExistence type="predicted"/>
<reference evidence="2 3" key="1">
    <citation type="submission" date="2024-01" db="EMBL/GenBank/DDBJ databases">
        <title>Seven novel Bacillus-like species.</title>
        <authorList>
            <person name="Liu G."/>
        </authorList>
    </citation>
    <scope>NUCLEOTIDE SEQUENCE [LARGE SCALE GENOMIC DNA]</scope>
    <source>
        <strain evidence="2 3">FJAT-51614</strain>
    </source>
</reference>
<keyword evidence="1" id="KW-0472">Membrane</keyword>
<dbReference type="EMBL" id="JBAWSY010000013">
    <property type="protein sequence ID" value="MEI4770947.1"/>
    <property type="molecule type" value="Genomic_DNA"/>
</dbReference>
<evidence type="ECO:0000313" key="2">
    <source>
        <dbReference type="EMBL" id="MEI4770947.1"/>
    </source>
</evidence>
<keyword evidence="3" id="KW-1185">Reference proteome</keyword>
<protein>
    <submittedName>
        <fullName evidence="2">DUF3953 domain-containing protein</fullName>
    </submittedName>
</protein>
<feature type="transmembrane region" description="Helical" evidence="1">
    <location>
        <begin position="64"/>
        <end position="83"/>
    </location>
</feature>
<accession>A0ABU8F7G0</accession>
<feature type="transmembrane region" description="Helical" evidence="1">
    <location>
        <begin position="7"/>
        <end position="29"/>
    </location>
</feature>
<dbReference type="Proteomes" id="UP001364890">
    <property type="component" value="Unassembled WGS sequence"/>
</dbReference>
<sequence>MAEKKFDILLLFQIIFAVFALLISIYSLVTGNFNLQPLMFILMSAMFIIIGLREYKRTQSLSWGIFYLCISFFILFVAIQGIMVN</sequence>
<comment type="caution">
    <text evidence="2">The sequence shown here is derived from an EMBL/GenBank/DDBJ whole genome shotgun (WGS) entry which is preliminary data.</text>
</comment>
<dbReference type="Pfam" id="PF13129">
    <property type="entry name" value="DUF3953"/>
    <property type="match status" value="1"/>
</dbReference>
<dbReference type="RefSeq" id="WP_336498515.1">
    <property type="nucleotide sequence ID" value="NZ_JBAWSY010000013.1"/>
</dbReference>
<gene>
    <name evidence="2" type="ORF">WAX74_15095</name>
</gene>
<evidence type="ECO:0000256" key="1">
    <source>
        <dbReference type="SAM" id="Phobius"/>
    </source>
</evidence>
<name>A0ABU8F7G0_9BACI</name>